<proteinExistence type="predicted"/>
<evidence type="ECO:0000313" key="1">
    <source>
        <dbReference type="EMBL" id="CRF34528.1"/>
    </source>
</evidence>
<name>A0A0G4K8Z8_9SPIR</name>
<accession>A0A0G4K8Z8</accession>
<organism evidence="1 2">
    <name type="scientific">Brachyspira suanatina</name>
    <dbReference type="NCBI Taxonomy" id="381802"/>
    <lineage>
        <taxon>Bacteria</taxon>
        <taxon>Pseudomonadati</taxon>
        <taxon>Spirochaetota</taxon>
        <taxon>Spirochaetia</taxon>
        <taxon>Brachyspirales</taxon>
        <taxon>Brachyspiraceae</taxon>
        <taxon>Brachyspira</taxon>
    </lineage>
</organism>
<dbReference type="EMBL" id="CVLB01000002">
    <property type="protein sequence ID" value="CRF34528.1"/>
    <property type="molecule type" value="Genomic_DNA"/>
</dbReference>
<evidence type="ECO:0000313" key="2">
    <source>
        <dbReference type="Proteomes" id="UP000043763"/>
    </source>
</evidence>
<gene>
    <name evidence="1" type="ORF">BRSU_2077</name>
</gene>
<dbReference type="AlphaFoldDB" id="A0A0G4K8Z8"/>
<dbReference type="Proteomes" id="UP000043763">
    <property type="component" value="Unassembled WGS sequence"/>
</dbReference>
<dbReference type="SUPFAM" id="SSF88723">
    <property type="entry name" value="PIN domain-like"/>
    <property type="match status" value="1"/>
</dbReference>
<dbReference type="InterPro" id="IPR029060">
    <property type="entry name" value="PIN-like_dom_sf"/>
</dbReference>
<dbReference type="Gene3D" id="3.40.630.30">
    <property type="match status" value="1"/>
</dbReference>
<keyword evidence="2" id="KW-1185">Reference proteome</keyword>
<evidence type="ECO:0008006" key="3">
    <source>
        <dbReference type="Google" id="ProtNLM"/>
    </source>
</evidence>
<dbReference type="OrthoDB" id="9773249at2"/>
<protein>
    <recommendedName>
        <fullName evidence="3">PIN domain-containing protein</fullName>
    </recommendedName>
</protein>
<dbReference type="CDD" id="cd18699">
    <property type="entry name" value="PIN_VapC_like"/>
    <property type="match status" value="1"/>
</dbReference>
<reference evidence="2" key="1">
    <citation type="submission" date="2015-04" db="EMBL/GenBank/DDBJ databases">
        <authorList>
            <person name="Mushtaq Mamoona"/>
        </authorList>
    </citation>
    <scope>NUCLEOTIDE SEQUENCE [LARGE SCALE GENOMIC DNA]</scope>
    <source>
        <strain evidence="2">AN4859/03</strain>
    </source>
</reference>
<dbReference type="RefSeq" id="WP_048595267.1">
    <property type="nucleotide sequence ID" value="NZ_CVLB01000002.1"/>
</dbReference>
<sequence>MKALLDTNIIIHRESSNKIINREIGSLFKWLERTKYEKCIHKINLEELNKNSNSDTVNVMNIKSKNYTVLMTQAPLNKKLLEIYEKFDKTENDKNDTLLLNELLNDRVDIFITEDKKIHQKAKLVNIDNKVFTIDSFLEKVISENPELIDYKVLSVEKEYFGNIDLEDKFFDSLKEDYVEFDKWFNKKSNEIAYVTYKDKKLLSFLYLKVEDKDENYTDIIPAFSPKKRLKIGTFKVEYNGVKLGERFIKIIFDNAIANKVDEIYVTIFDKREGQNRLINLFEEYGFIKWGKKGENGELVYVRDFSKMFNIEEPKHTYPFFSINTNIFLVPIYPDYHTDLLPDSYLKTESAKDFKDNLPHRNAISKVYVSRSLNKNIKKGDIIIFYRTKEEGKPAKYSSVITTIGIVEEKIDKIKNEKEFIINSRKRSIFTDKELSNFWNGKGTKPFLINFLYVYSFKIGNRMNRGRLLQLGIISDADNGIRGLTKITKEQFLLILRECKVNESFIVY</sequence>